<accession>A0ABN0YHF1</accession>
<organism evidence="2 3">
    <name type="scientific">Brevundimonas terrae</name>
    <dbReference type="NCBI Taxonomy" id="363631"/>
    <lineage>
        <taxon>Bacteria</taxon>
        <taxon>Pseudomonadati</taxon>
        <taxon>Pseudomonadota</taxon>
        <taxon>Alphaproteobacteria</taxon>
        <taxon>Caulobacterales</taxon>
        <taxon>Caulobacteraceae</taxon>
        <taxon>Brevundimonas</taxon>
    </lineage>
</organism>
<dbReference type="EMBL" id="BAAAEJ010000008">
    <property type="protein sequence ID" value="GAA0395663.1"/>
    <property type="molecule type" value="Genomic_DNA"/>
</dbReference>
<dbReference type="InterPro" id="IPR010127">
    <property type="entry name" value="Phasin_subfam-1"/>
</dbReference>
<dbReference type="InterPro" id="IPR018968">
    <property type="entry name" value="Phasin"/>
</dbReference>
<evidence type="ECO:0000259" key="1">
    <source>
        <dbReference type="Pfam" id="PF09361"/>
    </source>
</evidence>
<dbReference type="Proteomes" id="UP001500791">
    <property type="component" value="Unassembled WGS sequence"/>
</dbReference>
<dbReference type="Pfam" id="PF09361">
    <property type="entry name" value="Phasin_2"/>
    <property type="match status" value="1"/>
</dbReference>
<evidence type="ECO:0000313" key="2">
    <source>
        <dbReference type="EMBL" id="GAA0395663.1"/>
    </source>
</evidence>
<proteinExistence type="predicted"/>
<evidence type="ECO:0000313" key="3">
    <source>
        <dbReference type="Proteomes" id="UP001500791"/>
    </source>
</evidence>
<feature type="domain" description="Phasin" evidence="1">
    <location>
        <begin position="47"/>
        <end position="145"/>
    </location>
</feature>
<sequence length="156" mass="16506">MSDATETVKQTAAKAQAQVKAQAEAIQKAGTTAFKDGVDRSLNSLTELNAQGKKNLEAVVESAAAAQKGAEALSQQALAYGKKSWEENVSAAQSLSQARSVQELFELQTAWAKSATEAYLAHLNQTSETLTASLKDSFKPINSRVSAAVEGFQSAR</sequence>
<keyword evidence="3" id="KW-1185">Reference proteome</keyword>
<comment type="caution">
    <text evidence="2">The sequence shown here is derived from an EMBL/GenBank/DDBJ whole genome shotgun (WGS) entry which is preliminary data.</text>
</comment>
<dbReference type="RefSeq" id="WP_167178027.1">
    <property type="nucleotide sequence ID" value="NZ_BAAAEJ010000008.1"/>
</dbReference>
<gene>
    <name evidence="2" type="primary">phaP</name>
    <name evidence="2" type="ORF">GCM10009093_22760</name>
</gene>
<reference evidence="2 3" key="1">
    <citation type="journal article" date="2019" name="Int. J. Syst. Evol. Microbiol.">
        <title>The Global Catalogue of Microorganisms (GCM) 10K type strain sequencing project: providing services to taxonomists for standard genome sequencing and annotation.</title>
        <authorList>
            <consortium name="The Broad Institute Genomics Platform"/>
            <consortium name="The Broad Institute Genome Sequencing Center for Infectious Disease"/>
            <person name="Wu L."/>
            <person name="Ma J."/>
        </authorList>
    </citation>
    <scope>NUCLEOTIDE SEQUENCE [LARGE SCALE GENOMIC DNA]</scope>
    <source>
        <strain evidence="2 3">JCM 13476</strain>
    </source>
</reference>
<dbReference type="NCBIfam" id="TIGR01841">
    <property type="entry name" value="phasin"/>
    <property type="match status" value="1"/>
</dbReference>
<name>A0ABN0YHF1_9CAUL</name>
<protein>
    <submittedName>
        <fullName evidence="2">TIGR01841 family phasin</fullName>
    </submittedName>
</protein>